<dbReference type="Proteomes" id="UP000575068">
    <property type="component" value="Unassembled WGS sequence"/>
</dbReference>
<dbReference type="EMBL" id="JACHOV010000015">
    <property type="protein sequence ID" value="MBB4642812.1"/>
    <property type="molecule type" value="Genomic_DNA"/>
</dbReference>
<organism evidence="1 2">
    <name type="scientific">Rhizorhapis suberifaciens</name>
    <name type="common">corky root of lettuce</name>
    <dbReference type="NCBI Taxonomy" id="13656"/>
    <lineage>
        <taxon>Bacteria</taxon>
        <taxon>Pseudomonadati</taxon>
        <taxon>Pseudomonadota</taxon>
        <taxon>Alphaproteobacteria</taxon>
        <taxon>Sphingomonadales</taxon>
        <taxon>Sphingomonadaceae</taxon>
        <taxon>Rhizorhapis</taxon>
    </lineage>
</organism>
<sequence length="244" mass="27111">MTKKPMEKPLGTKEAMIVAAERRFALHGLEGASLRQIALDSNQRNESAAHYHFGSREGLIRAILGHRISTINARREKRLEEARRIPGGQISARAIASVVIYPMAEEIFSNWRNCYWIRFISQLFAIDKFSFFADEFESSSRALVQAYDLMGSIPGIDPIVLEARKQILRHDVVWGLARVEAISFHERRETCELHIANLVDMIAAGISVAPSKDTIRKAEALGKAVRNPLNSSGALTSSGDTPVA</sequence>
<reference evidence="1 2" key="1">
    <citation type="submission" date="2020-08" db="EMBL/GenBank/DDBJ databases">
        <title>Genomic Encyclopedia of Type Strains, Phase IV (KMG-IV): sequencing the most valuable type-strain genomes for metagenomic binning, comparative biology and taxonomic classification.</title>
        <authorList>
            <person name="Goeker M."/>
        </authorList>
    </citation>
    <scope>NUCLEOTIDE SEQUENCE [LARGE SCALE GENOMIC DNA]</scope>
    <source>
        <strain evidence="1 2">DSM 7465</strain>
    </source>
</reference>
<dbReference type="Gene3D" id="1.10.357.10">
    <property type="entry name" value="Tetracycline Repressor, domain 2"/>
    <property type="match status" value="1"/>
</dbReference>
<comment type="caution">
    <text evidence="1">The sequence shown here is derived from an EMBL/GenBank/DDBJ whole genome shotgun (WGS) entry which is preliminary data.</text>
</comment>
<dbReference type="SUPFAM" id="SSF46689">
    <property type="entry name" value="Homeodomain-like"/>
    <property type="match status" value="1"/>
</dbReference>
<dbReference type="RefSeq" id="WP_184477230.1">
    <property type="nucleotide sequence ID" value="NZ_JACHOV010000015.1"/>
</dbReference>
<proteinExistence type="predicted"/>
<accession>A0A840HWS6</accession>
<dbReference type="AlphaFoldDB" id="A0A840HWS6"/>
<name>A0A840HWS6_9SPHN</name>
<keyword evidence="2" id="KW-1185">Reference proteome</keyword>
<protein>
    <submittedName>
        <fullName evidence="1">AcrR family transcriptional regulator</fullName>
    </submittedName>
</protein>
<evidence type="ECO:0000313" key="2">
    <source>
        <dbReference type="Proteomes" id="UP000575068"/>
    </source>
</evidence>
<dbReference type="InterPro" id="IPR009057">
    <property type="entry name" value="Homeodomain-like_sf"/>
</dbReference>
<gene>
    <name evidence="1" type="ORF">HNQ99_003148</name>
</gene>
<evidence type="ECO:0000313" key="1">
    <source>
        <dbReference type="EMBL" id="MBB4642812.1"/>
    </source>
</evidence>